<dbReference type="PRINTS" id="PR00344">
    <property type="entry name" value="BCTRLSENSOR"/>
</dbReference>
<keyword evidence="5" id="KW-0418">Kinase</keyword>
<dbReference type="SUPFAM" id="SSF55874">
    <property type="entry name" value="ATPase domain of HSP90 chaperone/DNA topoisomerase II/histidine kinase"/>
    <property type="match status" value="1"/>
</dbReference>
<evidence type="ECO:0000256" key="2">
    <source>
        <dbReference type="ARBA" id="ARBA00012438"/>
    </source>
</evidence>
<dbReference type="Gene3D" id="3.30.565.10">
    <property type="entry name" value="Histidine kinase-like ATPase, C-terminal domain"/>
    <property type="match status" value="1"/>
</dbReference>
<name>A0ABM9GH79_9GAMM</name>
<comment type="catalytic activity">
    <reaction evidence="1">
        <text>ATP + protein L-histidine = ADP + protein N-phospho-L-histidine.</text>
        <dbReference type="EC" id="2.7.13.3"/>
    </reaction>
</comment>
<feature type="transmembrane region" description="Helical" evidence="9">
    <location>
        <begin position="6"/>
        <end position="28"/>
    </location>
</feature>
<proteinExistence type="predicted"/>
<feature type="coiled-coil region" evidence="8">
    <location>
        <begin position="88"/>
        <end position="115"/>
    </location>
</feature>
<comment type="caution">
    <text evidence="11">The sequence shown here is derived from an EMBL/GenBank/DDBJ whole genome shotgun (WGS) entry which is preliminary data.</text>
</comment>
<dbReference type="InterPro" id="IPR005467">
    <property type="entry name" value="His_kinase_dom"/>
</dbReference>
<dbReference type="EC" id="2.7.13.3" evidence="2"/>
<evidence type="ECO:0000259" key="10">
    <source>
        <dbReference type="PROSITE" id="PS50109"/>
    </source>
</evidence>
<evidence type="ECO:0000256" key="9">
    <source>
        <dbReference type="SAM" id="Phobius"/>
    </source>
</evidence>
<dbReference type="PROSITE" id="PS50109">
    <property type="entry name" value="HIS_KIN"/>
    <property type="match status" value="1"/>
</dbReference>
<dbReference type="InterPro" id="IPR036890">
    <property type="entry name" value="HATPase_C_sf"/>
</dbReference>
<gene>
    <name evidence="11" type="primary">sasA_6</name>
    <name evidence="11" type="ORF">PSECIP111951_01373</name>
</gene>
<dbReference type="PANTHER" id="PTHR43065:SF46">
    <property type="entry name" value="C4-DICARBOXYLATE TRANSPORT SENSOR PROTEIN DCTB"/>
    <property type="match status" value="1"/>
</dbReference>
<dbReference type="EMBL" id="CAMAPD010000005">
    <property type="protein sequence ID" value="CAH9056023.1"/>
    <property type="molecule type" value="Genomic_DNA"/>
</dbReference>
<reference evidence="11 12" key="1">
    <citation type="submission" date="2022-07" db="EMBL/GenBank/DDBJ databases">
        <authorList>
            <person name="Criscuolo A."/>
        </authorList>
    </citation>
    <scope>NUCLEOTIDE SEQUENCE [LARGE SCALE GENOMIC DNA]</scope>
    <source>
        <strain evidence="12">CIP 111951</strain>
    </source>
</reference>
<dbReference type="RefSeq" id="WP_261592541.1">
    <property type="nucleotide sequence ID" value="NZ_CAMAPD010000005.1"/>
</dbReference>
<keyword evidence="9" id="KW-0472">Membrane</keyword>
<keyword evidence="4" id="KW-0547">Nucleotide-binding</keyword>
<keyword evidence="6" id="KW-0067">ATP-binding</keyword>
<accession>A0ABM9GH79</accession>
<sequence length="433" mass="48412">MFNNNAFIMTGYLLAAVSFATIGALGLLHSHMQLLSLLAVATALVFIRCTTNLFKRQQQQFNEIMSALKYRDSSFRISAQHTLDKHMIALCNELIQQAQADKREQTEQIAVFESMLQHIDTGVILAKNNDQLLVCNNSAKRLLNIRHLTGLCELLKQHSILEQTKSANSTSNELLFKYFNFTYQDNQFDLWLCTPISEQIESTQIDSWQKLIRVLTHEIGNSVAPIYSLSNTLITMTEQQLSQSIDDPELVSDYLQSLQAIGVRSKSLLGFIESYRKLTHIPQLDISNVKVQTLIDDVISLMKNDFEQAGITLRCNVEPPTLSITADKKMLEQVLLNLLTNAKDALAEDNGNAKQVTLSAQVNRYAKCEICIHDNGKGIDPNALDKIFVPFFTTKPSGSGIGLALSQQIIHHHKGRLKVASTPEAGTSFTMVL</sequence>
<evidence type="ECO:0000256" key="6">
    <source>
        <dbReference type="ARBA" id="ARBA00022840"/>
    </source>
</evidence>
<dbReference type="SMART" id="SM00387">
    <property type="entry name" value="HATPase_c"/>
    <property type="match status" value="1"/>
</dbReference>
<keyword evidence="3 11" id="KW-0808">Transferase</keyword>
<evidence type="ECO:0000313" key="12">
    <source>
        <dbReference type="Proteomes" id="UP001152485"/>
    </source>
</evidence>
<dbReference type="GO" id="GO:0016740">
    <property type="term" value="F:transferase activity"/>
    <property type="evidence" value="ECO:0007669"/>
    <property type="project" value="UniProtKB-KW"/>
</dbReference>
<evidence type="ECO:0000256" key="1">
    <source>
        <dbReference type="ARBA" id="ARBA00000085"/>
    </source>
</evidence>
<protein>
    <recommendedName>
        <fullName evidence="2">histidine kinase</fullName>
        <ecNumber evidence="2">2.7.13.3</ecNumber>
    </recommendedName>
</protein>
<evidence type="ECO:0000256" key="4">
    <source>
        <dbReference type="ARBA" id="ARBA00022741"/>
    </source>
</evidence>
<dbReference type="InterPro" id="IPR004358">
    <property type="entry name" value="Sig_transdc_His_kin-like_C"/>
</dbReference>
<dbReference type="Proteomes" id="UP001152485">
    <property type="component" value="Unassembled WGS sequence"/>
</dbReference>
<evidence type="ECO:0000256" key="5">
    <source>
        <dbReference type="ARBA" id="ARBA00022777"/>
    </source>
</evidence>
<evidence type="ECO:0000313" key="11">
    <source>
        <dbReference type="EMBL" id="CAH9056023.1"/>
    </source>
</evidence>
<keyword evidence="9" id="KW-1133">Transmembrane helix</keyword>
<feature type="domain" description="Histidine kinase" evidence="10">
    <location>
        <begin position="214"/>
        <end position="433"/>
    </location>
</feature>
<evidence type="ECO:0000256" key="7">
    <source>
        <dbReference type="ARBA" id="ARBA00023012"/>
    </source>
</evidence>
<keyword evidence="7" id="KW-0902">Two-component regulatory system</keyword>
<organism evidence="11 12">
    <name type="scientific">Pseudoalteromonas holothuriae</name>
    <dbReference type="NCBI Taxonomy" id="2963714"/>
    <lineage>
        <taxon>Bacteria</taxon>
        <taxon>Pseudomonadati</taxon>
        <taxon>Pseudomonadota</taxon>
        <taxon>Gammaproteobacteria</taxon>
        <taxon>Alteromonadales</taxon>
        <taxon>Pseudoalteromonadaceae</taxon>
        <taxon>Pseudoalteromonas</taxon>
    </lineage>
</organism>
<keyword evidence="8" id="KW-0175">Coiled coil</keyword>
<evidence type="ECO:0000256" key="8">
    <source>
        <dbReference type="SAM" id="Coils"/>
    </source>
</evidence>
<evidence type="ECO:0000256" key="3">
    <source>
        <dbReference type="ARBA" id="ARBA00022679"/>
    </source>
</evidence>
<dbReference type="PANTHER" id="PTHR43065">
    <property type="entry name" value="SENSOR HISTIDINE KINASE"/>
    <property type="match status" value="1"/>
</dbReference>
<dbReference type="InterPro" id="IPR003594">
    <property type="entry name" value="HATPase_dom"/>
</dbReference>
<dbReference type="Pfam" id="PF02518">
    <property type="entry name" value="HATPase_c"/>
    <property type="match status" value="1"/>
</dbReference>
<keyword evidence="9" id="KW-0812">Transmembrane</keyword>